<keyword evidence="2" id="KW-1185">Reference proteome</keyword>
<dbReference type="Proteomes" id="UP000661507">
    <property type="component" value="Unassembled WGS sequence"/>
</dbReference>
<dbReference type="RefSeq" id="WP_188965330.1">
    <property type="nucleotide sequence ID" value="NZ_BMKW01000001.1"/>
</dbReference>
<evidence type="ECO:0000313" key="1">
    <source>
        <dbReference type="EMBL" id="GGJ01303.1"/>
    </source>
</evidence>
<reference evidence="1" key="2">
    <citation type="submission" date="2020-09" db="EMBL/GenBank/DDBJ databases">
        <authorList>
            <person name="Sun Q."/>
            <person name="Zhou Y."/>
        </authorList>
    </citation>
    <scope>NUCLEOTIDE SEQUENCE</scope>
    <source>
        <strain evidence="1">CGMCC 1.3617</strain>
    </source>
</reference>
<accession>A0A917K708</accession>
<dbReference type="AlphaFoldDB" id="A0A917K708"/>
<sequence length="242" mass="26714">MKRFGASGVAARQGSAMVVLRWLAPLVVLLMAWPAGAEERCPTRRHVDCAGAERAIAAAIAADPWMTLIDQAWRMRMAELSHLLGPAGAAELAAQDVAQRRVLSRDLFFTPDGAVEPDSVPGLRWRMELWLMRLIRLQPDPPAVMEGIWFNLTGEAVIRRRNGGRYLVTISTVEPYALASTCEYEGEGQSDRADRLETDDGALELTWDGPMLRIRQLVIGHQPFCGAVATVTGRYFRIGDAD</sequence>
<evidence type="ECO:0000313" key="2">
    <source>
        <dbReference type="Proteomes" id="UP000661507"/>
    </source>
</evidence>
<organism evidence="1 2">
    <name type="scientific">Neoroseomonas lacus</name>
    <dbReference type="NCBI Taxonomy" id="287609"/>
    <lineage>
        <taxon>Bacteria</taxon>
        <taxon>Pseudomonadati</taxon>
        <taxon>Pseudomonadota</taxon>
        <taxon>Alphaproteobacteria</taxon>
        <taxon>Acetobacterales</taxon>
        <taxon>Acetobacteraceae</taxon>
        <taxon>Neoroseomonas</taxon>
    </lineage>
</organism>
<comment type="caution">
    <text evidence="1">The sequence shown here is derived from an EMBL/GenBank/DDBJ whole genome shotgun (WGS) entry which is preliminary data.</text>
</comment>
<dbReference type="EMBL" id="BMKW01000001">
    <property type="protein sequence ID" value="GGJ01303.1"/>
    <property type="molecule type" value="Genomic_DNA"/>
</dbReference>
<name>A0A917K708_9PROT</name>
<gene>
    <name evidence="1" type="ORF">GCM10011320_05130</name>
</gene>
<protein>
    <submittedName>
        <fullName evidence="1">Uncharacterized protein</fullName>
    </submittedName>
</protein>
<reference evidence="1" key="1">
    <citation type="journal article" date="2014" name="Int. J. Syst. Evol. Microbiol.">
        <title>Complete genome sequence of Corynebacterium casei LMG S-19264T (=DSM 44701T), isolated from a smear-ripened cheese.</title>
        <authorList>
            <consortium name="US DOE Joint Genome Institute (JGI-PGF)"/>
            <person name="Walter F."/>
            <person name="Albersmeier A."/>
            <person name="Kalinowski J."/>
            <person name="Ruckert C."/>
        </authorList>
    </citation>
    <scope>NUCLEOTIDE SEQUENCE</scope>
    <source>
        <strain evidence="1">CGMCC 1.3617</strain>
    </source>
</reference>
<proteinExistence type="predicted"/>